<dbReference type="PROSITE" id="PS51257">
    <property type="entry name" value="PROKAR_LIPOPROTEIN"/>
    <property type="match status" value="1"/>
</dbReference>
<evidence type="ECO:0008006" key="3">
    <source>
        <dbReference type="Google" id="ProtNLM"/>
    </source>
</evidence>
<gene>
    <name evidence="1" type="ORF">JI741_23085</name>
</gene>
<evidence type="ECO:0000313" key="2">
    <source>
        <dbReference type="Proteomes" id="UP000613030"/>
    </source>
</evidence>
<reference evidence="1 2" key="1">
    <citation type="submission" date="2021-01" db="EMBL/GenBank/DDBJ databases">
        <title>Chryseolinea sp. Jin1 Genome sequencing and assembly.</title>
        <authorList>
            <person name="Kim I."/>
        </authorList>
    </citation>
    <scope>NUCLEOTIDE SEQUENCE [LARGE SCALE GENOMIC DNA]</scope>
    <source>
        <strain evidence="1 2">Jin1</strain>
    </source>
</reference>
<organism evidence="1 2">
    <name type="scientific">Chryseolinea lacunae</name>
    <dbReference type="NCBI Taxonomy" id="2801331"/>
    <lineage>
        <taxon>Bacteria</taxon>
        <taxon>Pseudomonadati</taxon>
        <taxon>Bacteroidota</taxon>
        <taxon>Cytophagia</taxon>
        <taxon>Cytophagales</taxon>
        <taxon>Fulvivirgaceae</taxon>
        <taxon>Chryseolinea</taxon>
    </lineage>
</organism>
<protein>
    <recommendedName>
        <fullName evidence="3">DUF3575 domain-containing protein</fullName>
    </recommendedName>
</protein>
<dbReference type="Proteomes" id="UP000613030">
    <property type="component" value="Unassembled WGS sequence"/>
</dbReference>
<dbReference type="EMBL" id="JAERRB010000009">
    <property type="protein sequence ID" value="MBL0744135.1"/>
    <property type="molecule type" value="Genomic_DNA"/>
</dbReference>
<name>A0ABS1KXF1_9BACT</name>
<proteinExistence type="predicted"/>
<comment type="caution">
    <text evidence="1">The sequence shown here is derived from an EMBL/GenBank/DDBJ whole genome shotgun (WGS) entry which is preliminary data.</text>
</comment>
<dbReference type="RefSeq" id="WP_202013779.1">
    <property type="nucleotide sequence ID" value="NZ_JAERRB010000009.1"/>
</dbReference>
<keyword evidence="2" id="KW-1185">Reference proteome</keyword>
<sequence>MTRGLLLLVVSLSACSTFKDAPKYQLSDGTYRFKQTGGKYQRAQIYVQDDSTRIHLAASSKTPMVPDPSKDQIFVKPSFDIDVMTVPFKYRTATANLPRQLTTEFNGNAYFGYRLDRFRIRYKQSPFGTKKTFSHRGLTVGGFLGLGSTAVTPWTTNNQTLDEYNGLVLSRGLSCMIGINNLTVGLGIGWDSLTDRDKDIWIYQNIPWYGLTLGLNLN</sequence>
<evidence type="ECO:0000313" key="1">
    <source>
        <dbReference type="EMBL" id="MBL0744135.1"/>
    </source>
</evidence>
<accession>A0ABS1KXF1</accession>